<dbReference type="GO" id="GO:0006098">
    <property type="term" value="P:pentose-phosphate shunt"/>
    <property type="evidence" value="ECO:0007669"/>
    <property type="project" value="Ensembl"/>
</dbReference>
<dbReference type="GO" id="GO:0005829">
    <property type="term" value="C:cytosol"/>
    <property type="evidence" value="ECO:0007669"/>
    <property type="project" value="Ensembl"/>
</dbReference>
<keyword evidence="10" id="KW-0418">Kinase</keyword>
<dbReference type="Bgee" id="ENSMFAG00000031505">
    <property type="expression patterns" value="Expressed in adult mammalian kidney and 13 other cell types or tissues"/>
</dbReference>
<dbReference type="UniPathway" id="UPA00087">
    <property type="reaction ID" value="UER00172"/>
</dbReference>
<evidence type="ECO:0000256" key="7">
    <source>
        <dbReference type="ARBA" id="ARBA00022723"/>
    </source>
</evidence>
<dbReference type="HAMAP" id="MF_00583_B">
    <property type="entry name" value="RibP_PPkinase_B"/>
    <property type="match status" value="1"/>
</dbReference>
<dbReference type="GO" id="GO:0004749">
    <property type="term" value="F:ribose phosphate diphosphokinase activity"/>
    <property type="evidence" value="ECO:0007669"/>
    <property type="project" value="UniProtKB-EC"/>
</dbReference>
<evidence type="ECO:0000313" key="20">
    <source>
        <dbReference type="Proteomes" id="UP000233100"/>
    </source>
</evidence>
<dbReference type="GO" id="GO:0009156">
    <property type="term" value="P:ribonucleoside monophosphate biosynthetic process"/>
    <property type="evidence" value="ECO:0007669"/>
    <property type="project" value="InterPro"/>
</dbReference>
<dbReference type="GO" id="GO:0042802">
    <property type="term" value="F:identical protein binding"/>
    <property type="evidence" value="ECO:0007669"/>
    <property type="project" value="Ensembl"/>
</dbReference>
<dbReference type="Pfam" id="PF13793">
    <property type="entry name" value="Pribosyltran_N"/>
    <property type="match status" value="1"/>
</dbReference>
<evidence type="ECO:0000256" key="8">
    <source>
        <dbReference type="ARBA" id="ARBA00022727"/>
    </source>
</evidence>
<comment type="subunit">
    <text evidence="13">Homodimer. The active form is probably a hexamer composed of 3 homodimers.</text>
</comment>
<evidence type="ECO:0000256" key="14">
    <source>
        <dbReference type="ARBA" id="ARBA00040333"/>
    </source>
</evidence>
<keyword evidence="7" id="KW-0479">Metal-binding</keyword>
<comment type="similarity">
    <text evidence="4">Belongs to the ribose-phosphate pyrophosphokinase family.</text>
</comment>
<evidence type="ECO:0000259" key="18">
    <source>
        <dbReference type="Pfam" id="PF13793"/>
    </source>
</evidence>
<dbReference type="InterPro" id="IPR037515">
    <property type="entry name" value="Rib-P_diPkinase_bac"/>
</dbReference>
<evidence type="ECO:0000256" key="11">
    <source>
        <dbReference type="ARBA" id="ARBA00022840"/>
    </source>
</evidence>
<dbReference type="Proteomes" id="UP000233100">
    <property type="component" value="Chromosome X"/>
</dbReference>
<feature type="domain" description="Ribose-phosphate pyrophosphokinase N-terminal" evidence="18">
    <location>
        <begin position="154"/>
        <end position="273"/>
    </location>
</feature>
<evidence type="ECO:0000256" key="10">
    <source>
        <dbReference type="ARBA" id="ARBA00022777"/>
    </source>
</evidence>
<comment type="function">
    <text evidence="2">Catalyzes the synthesis of phosphoribosylpyrophosphate (PRPP) that is essential for nucleotide synthesis.</text>
</comment>
<evidence type="ECO:0000256" key="3">
    <source>
        <dbReference type="ARBA" id="ARBA00004996"/>
    </source>
</evidence>
<gene>
    <name evidence="19" type="primary">PRPS2</name>
</gene>
<dbReference type="GO" id="GO:0002189">
    <property type="term" value="C:ribose phosphate diphosphokinase complex"/>
    <property type="evidence" value="ECO:0007669"/>
    <property type="project" value="TreeGrafter"/>
</dbReference>
<evidence type="ECO:0000256" key="1">
    <source>
        <dbReference type="ARBA" id="ARBA00001946"/>
    </source>
</evidence>
<dbReference type="GeneTree" id="ENSGT00950000182803"/>
<evidence type="ECO:0000256" key="12">
    <source>
        <dbReference type="ARBA" id="ARBA00022842"/>
    </source>
</evidence>
<reference evidence="19" key="3">
    <citation type="submission" date="2025-09" db="UniProtKB">
        <authorList>
            <consortium name="Ensembl"/>
        </authorList>
    </citation>
    <scope>IDENTIFICATION</scope>
</reference>
<keyword evidence="12" id="KW-0460">Magnesium</keyword>
<dbReference type="GO" id="GO:0006164">
    <property type="term" value="P:purine nucleotide biosynthetic process"/>
    <property type="evidence" value="ECO:0007669"/>
    <property type="project" value="TreeGrafter"/>
</dbReference>
<evidence type="ECO:0000256" key="17">
    <source>
        <dbReference type="SAM" id="MobiDB-lite"/>
    </source>
</evidence>
<feature type="compositionally biased region" description="Pro residues" evidence="17">
    <location>
        <begin position="94"/>
        <end position="111"/>
    </location>
</feature>
<dbReference type="GO" id="GO:0000287">
    <property type="term" value="F:magnesium ion binding"/>
    <property type="evidence" value="ECO:0007669"/>
    <property type="project" value="InterPro"/>
</dbReference>
<keyword evidence="20" id="KW-1185">Reference proteome</keyword>
<dbReference type="VEuPathDB" id="HostDB:ENSMFAG00000031505"/>
<keyword evidence="6" id="KW-0808">Transferase</keyword>
<dbReference type="SMART" id="SM01400">
    <property type="entry name" value="Pribosyltran_N"/>
    <property type="match status" value="1"/>
</dbReference>
<evidence type="ECO:0000256" key="6">
    <source>
        <dbReference type="ARBA" id="ARBA00022679"/>
    </source>
</evidence>
<dbReference type="EC" id="2.7.6.1" evidence="5"/>
<dbReference type="PANTHER" id="PTHR10210:SF32">
    <property type="entry name" value="RIBOSE-PHOSPHATE PYROPHOSPHOKINASE 2"/>
    <property type="match status" value="1"/>
</dbReference>
<dbReference type="NCBIfam" id="TIGR01251">
    <property type="entry name" value="ribP_PPkin"/>
    <property type="match status" value="1"/>
</dbReference>
<feature type="compositionally biased region" description="Low complexity" evidence="17">
    <location>
        <begin position="72"/>
        <end position="93"/>
    </location>
</feature>
<comment type="pathway">
    <text evidence="3">Metabolic intermediate biosynthesis; 5-phospho-alpha-D-ribose 1-diphosphate biosynthesis; 5-phospho-alpha-D-ribose 1-diphosphate from D-ribose 5-phosphate (route I): step 1/1.</text>
</comment>
<evidence type="ECO:0000256" key="5">
    <source>
        <dbReference type="ARBA" id="ARBA00013247"/>
    </source>
</evidence>
<dbReference type="InterPro" id="IPR000836">
    <property type="entry name" value="PRTase_dom"/>
</dbReference>
<sequence length="471" mass="50496">MFRGGKSLRAAKHLEGSPQPPAPSRTLPLSPANRGSLALPARQVWKVKNEARSSLAEQGHLRASGPPRASKTAARAVPPPLALSSSPSTAALPPSRPPPAPPLAPPPPLLPFPTSSRRAFPLPQQQPRVAVAVASATSSAARSLGVPRPTMPNIVLFSGSSHQDLSQRVADRLGLELGKVVTEKFSNQETSVEIGESVRGEDVYIIQSGCGEINDNLMELLIMINACKIASSSRVTAVIPCFPYARQDKKDKVGESRAPISAKLVANMLSVAGADHIITMDLHASQIQGFFDIPVDNLYAEPAVLQWIRENIAEWKNCIIVSPDAGGAKRVTSIADRLNVEFALIHKERKKANEVDRMVLVGDVKDRVAILVDDMADTCGTICHAADKLLSAGATKVYAILTHGIFSGPAISRINNAAFEAVVVTNTIPQEDKMKHCTKIQVIDISMILAEAIRRTHNGESVSYLFSHVPL</sequence>
<keyword evidence="8" id="KW-0545">Nucleotide biosynthesis</keyword>
<keyword evidence="9" id="KW-0547">Nucleotide-binding</keyword>
<accession>A0A2K5UWH5</accession>
<dbReference type="FunFam" id="3.40.50.2020:FF:000011">
    <property type="entry name" value="Putative ribose-phosphate pyrophosphokinase 1"/>
    <property type="match status" value="1"/>
</dbReference>
<dbReference type="Ensembl" id="ENSMFAT00000067265.2">
    <property type="protein sequence ID" value="ENSMFAP00000016730.2"/>
    <property type="gene ID" value="ENSMFAG00000031505.2"/>
</dbReference>
<dbReference type="AlphaFoldDB" id="A0A2K5UWH5"/>
<organism evidence="19 20">
    <name type="scientific">Macaca fascicularis</name>
    <name type="common">Crab-eating macaque</name>
    <name type="synonym">Cynomolgus monkey</name>
    <dbReference type="NCBI Taxonomy" id="9541"/>
    <lineage>
        <taxon>Eukaryota</taxon>
        <taxon>Metazoa</taxon>
        <taxon>Chordata</taxon>
        <taxon>Craniata</taxon>
        <taxon>Vertebrata</taxon>
        <taxon>Euteleostomi</taxon>
        <taxon>Mammalia</taxon>
        <taxon>Eutheria</taxon>
        <taxon>Euarchontoglires</taxon>
        <taxon>Primates</taxon>
        <taxon>Haplorrhini</taxon>
        <taxon>Catarrhini</taxon>
        <taxon>Cercopithecidae</taxon>
        <taxon>Cercopithecinae</taxon>
        <taxon>Macaca</taxon>
    </lineage>
</organism>
<dbReference type="Pfam" id="PF14572">
    <property type="entry name" value="Pribosyl_synth"/>
    <property type="match status" value="1"/>
</dbReference>
<evidence type="ECO:0000313" key="19">
    <source>
        <dbReference type="Ensembl" id="ENSMFAP00000016730.2"/>
    </source>
</evidence>
<evidence type="ECO:0000256" key="16">
    <source>
        <dbReference type="ARBA" id="ARBA00049535"/>
    </source>
</evidence>
<dbReference type="InterPro" id="IPR029057">
    <property type="entry name" value="PRTase-like"/>
</dbReference>
<dbReference type="SUPFAM" id="SSF53271">
    <property type="entry name" value="PRTase-like"/>
    <property type="match status" value="1"/>
</dbReference>
<reference evidence="19 20" key="1">
    <citation type="submission" date="2013-03" db="EMBL/GenBank/DDBJ databases">
        <authorList>
            <person name="Warren W."/>
            <person name="Wilson R.K."/>
        </authorList>
    </citation>
    <scope>NUCLEOTIDE SEQUENCE</scope>
</reference>
<comment type="cofactor">
    <cofactor evidence="1">
        <name>Mg(2+)</name>
        <dbReference type="ChEBI" id="CHEBI:18420"/>
    </cofactor>
</comment>
<dbReference type="Gene3D" id="3.40.50.2020">
    <property type="match status" value="2"/>
</dbReference>
<dbReference type="GO" id="GO:0006015">
    <property type="term" value="P:5-phosphoribose 1-diphosphate biosynthetic process"/>
    <property type="evidence" value="ECO:0007669"/>
    <property type="project" value="UniProtKB-UniPathway"/>
</dbReference>
<evidence type="ECO:0000256" key="2">
    <source>
        <dbReference type="ARBA" id="ARBA00003018"/>
    </source>
</evidence>
<feature type="region of interest" description="Disordered" evidence="17">
    <location>
        <begin position="1"/>
        <end position="120"/>
    </location>
</feature>
<name>A0A2K5UWH5_MACFA</name>
<dbReference type="InterPro" id="IPR005946">
    <property type="entry name" value="Rib-P_diPkinase"/>
</dbReference>
<dbReference type="NCBIfam" id="NF002320">
    <property type="entry name" value="PRK01259.1"/>
    <property type="match status" value="1"/>
</dbReference>
<dbReference type="InterPro" id="IPR029099">
    <property type="entry name" value="Pribosyltran_N"/>
</dbReference>
<dbReference type="PANTHER" id="PTHR10210">
    <property type="entry name" value="RIBOSE-PHOSPHATE DIPHOSPHOKINASE FAMILY MEMBER"/>
    <property type="match status" value="1"/>
</dbReference>
<dbReference type="CDD" id="cd06223">
    <property type="entry name" value="PRTases_typeI"/>
    <property type="match status" value="1"/>
</dbReference>
<evidence type="ECO:0000256" key="9">
    <source>
        <dbReference type="ARBA" id="ARBA00022741"/>
    </source>
</evidence>
<evidence type="ECO:0000256" key="15">
    <source>
        <dbReference type="ARBA" id="ARBA00041814"/>
    </source>
</evidence>
<protein>
    <recommendedName>
        <fullName evidence="14">Ribose-phosphate pyrophosphokinase 2</fullName>
        <ecNumber evidence="5">2.7.6.1</ecNumber>
    </recommendedName>
    <alternativeName>
        <fullName evidence="15">Phosphoribosyl pyrophosphate synthase II</fullName>
    </alternativeName>
</protein>
<comment type="catalytic activity">
    <reaction evidence="16">
        <text>D-ribose 5-phosphate + ATP = 5-phospho-alpha-D-ribose 1-diphosphate + AMP + H(+)</text>
        <dbReference type="Rhea" id="RHEA:15609"/>
        <dbReference type="ChEBI" id="CHEBI:15378"/>
        <dbReference type="ChEBI" id="CHEBI:30616"/>
        <dbReference type="ChEBI" id="CHEBI:58017"/>
        <dbReference type="ChEBI" id="CHEBI:78346"/>
        <dbReference type="ChEBI" id="CHEBI:456215"/>
        <dbReference type="EC" id="2.7.6.1"/>
    </reaction>
</comment>
<dbReference type="GO" id="GO:0005524">
    <property type="term" value="F:ATP binding"/>
    <property type="evidence" value="ECO:0007669"/>
    <property type="project" value="UniProtKB-KW"/>
</dbReference>
<keyword evidence="11" id="KW-0067">ATP-binding</keyword>
<dbReference type="GO" id="GO:0016301">
    <property type="term" value="F:kinase activity"/>
    <property type="evidence" value="ECO:0007669"/>
    <property type="project" value="UniProtKB-KW"/>
</dbReference>
<evidence type="ECO:0000256" key="13">
    <source>
        <dbReference type="ARBA" id="ARBA00026067"/>
    </source>
</evidence>
<evidence type="ECO:0000256" key="4">
    <source>
        <dbReference type="ARBA" id="ARBA00006478"/>
    </source>
</evidence>
<dbReference type="PROSITE" id="PS00114">
    <property type="entry name" value="PRPP_SYNTHASE"/>
    <property type="match status" value="1"/>
</dbReference>
<proteinExistence type="inferred from homology"/>
<dbReference type="InterPro" id="IPR000842">
    <property type="entry name" value="PRib_PP_synth_CS"/>
</dbReference>
<reference evidence="19" key="2">
    <citation type="submission" date="2025-08" db="UniProtKB">
        <authorList>
            <consortium name="Ensembl"/>
        </authorList>
    </citation>
    <scope>IDENTIFICATION</scope>
</reference>